<evidence type="ECO:0000256" key="2">
    <source>
        <dbReference type="ARBA" id="ARBA00023163"/>
    </source>
</evidence>
<gene>
    <name evidence="5" type="ORF">ACFQE1_05020</name>
</gene>
<evidence type="ECO:0000313" key="6">
    <source>
        <dbReference type="Proteomes" id="UP001596328"/>
    </source>
</evidence>
<organism evidence="5 6">
    <name type="scientific">Halobium palmae</name>
    <dbReference type="NCBI Taxonomy" id="1776492"/>
    <lineage>
        <taxon>Archaea</taxon>
        <taxon>Methanobacteriati</taxon>
        <taxon>Methanobacteriota</taxon>
        <taxon>Stenosarchaea group</taxon>
        <taxon>Halobacteria</taxon>
        <taxon>Halobacteriales</taxon>
        <taxon>Haloferacaceae</taxon>
        <taxon>Halobium</taxon>
    </lineage>
</organism>
<evidence type="ECO:0000259" key="3">
    <source>
        <dbReference type="Pfam" id="PF04967"/>
    </source>
</evidence>
<comment type="caution">
    <text evidence="5">The sequence shown here is derived from an EMBL/GenBank/DDBJ whole genome shotgun (WGS) entry which is preliminary data.</text>
</comment>
<protein>
    <submittedName>
        <fullName evidence="5">Helix-turn-helix domain-containing protein</fullName>
    </submittedName>
</protein>
<dbReference type="PANTHER" id="PTHR34236:SF1">
    <property type="entry name" value="DIMETHYL SULFOXIDE REDUCTASE TRANSCRIPTIONAL ACTIVATOR"/>
    <property type="match status" value="1"/>
</dbReference>
<dbReference type="Pfam" id="PF15915">
    <property type="entry name" value="BAT"/>
    <property type="match status" value="1"/>
</dbReference>
<dbReference type="PANTHER" id="PTHR34236">
    <property type="entry name" value="DIMETHYL SULFOXIDE REDUCTASE TRANSCRIPTIONAL ACTIVATOR"/>
    <property type="match status" value="1"/>
</dbReference>
<feature type="domain" description="Bacterioopsin transcriptional activator GAF and HTH associated" evidence="4">
    <location>
        <begin position="3"/>
        <end position="141"/>
    </location>
</feature>
<sequence length="218" mass="24050">MAVTITLVVSAEEFAFGRLMAEHPDTSIRIERIVPLGAVISPFIWVSGVDSDAVCESLLSDPDVVDTERLATTNDETLYRIEFREGLGGLVESLVATEATILEATGRSGKWQFVLRFRDHERASEFRRQAADRGVSLDVRSIYDPGGPPTEGSNATLTAAQREALLTAYDAGYFEVPRRDSLRNLAQELGISDSALSQRLRRGIERLVEENIVELRPG</sequence>
<dbReference type="Pfam" id="PF04967">
    <property type="entry name" value="HTH_10"/>
    <property type="match status" value="1"/>
</dbReference>
<evidence type="ECO:0000313" key="5">
    <source>
        <dbReference type="EMBL" id="MFC6723750.1"/>
    </source>
</evidence>
<dbReference type="AlphaFoldDB" id="A0ABD5RWB7"/>
<keyword evidence="6" id="KW-1185">Reference proteome</keyword>
<proteinExistence type="predicted"/>
<keyword evidence="2" id="KW-0804">Transcription</keyword>
<keyword evidence="1" id="KW-0805">Transcription regulation</keyword>
<name>A0ABD5RWB7_9EURY</name>
<dbReference type="Proteomes" id="UP001596328">
    <property type="component" value="Unassembled WGS sequence"/>
</dbReference>
<dbReference type="InterPro" id="IPR007050">
    <property type="entry name" value="HTH_bacterioopsin"/>
</dbReference>
<reference evidence="5 6" key="1">
    <citation type="journal article" date="2019" name="Int. J. Syst. Evol. Microbiol.">
        <title>The Global Catalogue of Microorganisms (GCM) 10K type strain sequencing project: providing services to taxonomists for standard genome sequencing and annotation.</title>
        <authorList>
            <consortium name="The Broad Institute Genomics Platform"/>
            <consortium name="The Broad Institute Genome Sequencing Center for Infectious Disease"/>
            <person name="Wu L."/>
            <person name="Ma J."/>
        </authorList>
    </citation>
    <scope>NUCLEOTIDE SEQUENCE [LARGE SCALE GENOMIC DNA]</scope>
    <source>
        <strain evidence="5 6">NBRC 111368</strain>
    </source>
</reference>
<evidence type="ECO:0000256" key="1">
    <source>
        <dbReference type="ARBA" id="ARBA00023015"/>
    </source>
</evidence>
<accession>A0ABD5RWB7</accession>
<feature type="domain" description="HTH bat-type" evidence="3">
    <location>
        <begin position="157"/>
        <end position="208"/>
    </location>
</feature>
<dbReference type="InterPro" id="IPR031803">
    <property type="entry name" value="BAT_GAF/HTH-assoc"/>
</dbReference>
<evidence type="ECO:0000259" key="4">
    <source>
        <dbReference type="Pfam" id="PF15915"/>
    </source>
</evidence>
<dbReference type="EMBL" id="JBHSWU010000042">
    <property type="protein sequence ID" value="MFC6723750.1"/>
    <property type="molecule type" value="Genomic_DNA"/>
</dbReference>